<sequence length="411" mass="45244">MAGTTLAVNPAVGEQAEASALGPARQISIDAFRAVIMVLMIFCNDLGTLIDIPEWLLHTQAQEDGMGFSDVIFPAFLFIVGLSIPLAIQGRRRKGDSSATIAGHIALRSLALLVMGLFHVNLGNYSSEALLPRPVWTILITVAFFLIWLDYPKDPSRKYPAVLKTMGGLLLLLMAALYKGTSADGTVWMRPQWWGILGMIGWAYLLSSLVCLFSDGKIGALVGGMLFFLALNCAAHLGWLEPLEEVKEYIWIVGDGCMPTLTMAGAVTTWFYQRRSLHQSTFWVYALVAAAVLLAFGFMTRPIWEISKIRATPSWTAICAAISLLWFAAMVYLTDVKGIKKWYTIIKPAGTSTLTCYLIPYLHLGLVSYLAFQLPEVLRTGVVGLMKSLGFALLVVFIVWLLGKRGIRLKL</sequence>
<feature type="transmembrane region" description="Helical" evidence="1">
    <location>
        <begin position="71"/>
        <end position="88"/>
    </location>
</feature>
<dbReference type="PANTHER" id="PTHR31061:SF24">
    <property type="entry name" value="LD22376P"/>
    <property type="match status" value="1"/>
</dbReference>
<feature type="transmembrane region" description="Helical" evidence="1">
    <location>
        <begin position="193"/>
        <end position="213"/>
    </location>
</feature>
<dbReference type="Proteomes" id="UP000271010">
    <property type="component" value="Unassembled WGS sequence"/>
</dbReference>
<feature type="transmembrane region" description="Helical" evidence="1">
    <location>
        <begin position="161"/>
        <end position="181"/>
    </location>
</feature>
<dbReference type="AlphaFoldDB" id="A0A3M9MWW5"/>
<gene>
    <name evidence="3" type="ORF">EFA69_07345</name>
</gene>
<dbReference type="InterPro" id="IPR032176">
    <property type="entry name" value="DUF5009"/>
</dbReference>
<feature type="transmembrane region" description="Helical" evidence="1">
    <location>
        <begin position="315"/>
        <end position="333"/>
    </location>
</feature>
<feature type="transmembrane region" description="Helical" evidence="1">
    <location>
        <begin position="354"/>
        <end position="372"/>
    </location>
</feature>
<reference evidence="3 4" key="1">
    <citation type="submission" date="2018-11" db="EMBL/GenBank/DDBJ databases">
        <title>Rufibacter latericius sp. nov., isolated from water in Baiyang Lake.</title>
        <authorList>
            <person name="Yang Y."/>
        </authorList>
    </citation>
    <scope>NUCLEOTIDE SEQUENCE [LARGE SCALE GENOMIC DNA]</scope>
    <source>
        <strain evidence="3 4">MCC P1</strain>
    </source>
</reference>
<evidence type="ECO:0000256" key="1">
    <source>
        <dbReference type="SAM" id="Phobius"/>
    </source>
</evidence>
<proteinExistence type="predicted"/>
<dbReference type="EMBL" id="RJJE01000009">
    <property type="protein sequence ID" value="RNI29373.1"/>
    <property type="molecule type" value="Genomic_DNA"/>
</dbReference>
<dbReference type="OrthoDB" id="9788724at2"/>
<feature type="transmembrane region" description="Helical" evidence="1">
    <location>
        <begin position="384"/>
        <end position="403"/>
    </location>
</feature>
<comment type="caution">
    <text evidence="3">The sequence shown here is derived from an EMBL/GenBank/DDBJ whole genome shotgun (WGS) entry which is preliminary data.</text>
</comment>
<feature type="transmembrane region" description="Helical" evidence="1">
    <location>
        <begin position="220"/>
        <end position="237"/>
    </location>
</feature>
<keyword evidence="1" id="KW-0472">Membrane</keyword>
<evidence type="ECO:0000313" key="4">
    <source>
        <dbReference type="Proteomes" id="UP000271010"/>
    </source>
</evidence>
<dbReference type="RefSeq" id="WP_123132460.1">
    <property type="nucleotide sequence ID" value="NZ_RJJE01000009.1"/>
</dbReference>
<evidence type="ECO:0000313" key="3">
    <source>
        <dbReference type="EMBL" id="RNI29373.1"/>
    </source>
</evidence>
<dbReference type="PANTHER" id="PTHR31061">
    <property type="entry name" value="LD22376P"/>
    <property type="match status" value="1"/>
</dbReference>
<feature type="transmembrane region" description="Helical" evidence="1">
    <location>
        <begin position="31"/>
        <end position="51"/>
    </location>
</feature>
<protein>
    <submittedName>
        <fullName evidence="3">DUF5009 domain-containing protein</fullName>
    </submittedName>
</protein>
<keyword evidence="1" id="KW-0812">Transmembrane</keyword>
<dbReference type="Pfam" id="PF16401">
    <property type="entry name" value="DUF5009"/>
    <property type="match status" value="1"/>
</dbReference>
<accession>A0A3M9MWW5</accession>
<feature type="transmembrane region" description="Helical" evidence="1">
    <location>
        <begin position="249"/>
        <end position="272"/>
    </location>
</feature>
<feature type="domain" description="DUF5009" evidence="2">
    <location>
        <begin position="25"/>
        <end position="229"/>
    </location>
</feature>
<organism evidence="3 4">
    <name type="scientific">Rufibacter immobilis</name>
    <dbReference type="NCBI Taxonomy" id="1348778"/>
    <lineage>
        <taxon>Bacteria</taxon>
        <taxon>Pseudomonadati</taxon>
        <taxon>Bacteroidota</taxon>
        <taxon>Cytophagia</taxon>
        <taxon>Cytophagales</taxon>
        <taxon>Hymenobacteraceae</taxon>
        <taxon>Rufibacter</taxon>
    </lineage>
</organism>
<evidence type="ECO:0000259" key="2">
    <source>
        <dbReference type="Pfam" id="PF16401"/>
    </source>
</evidence>
<keyword evidence="4" id="KW-1185">Reference proteome</keyword>
<feature type="transmembrane region" description="Helical" evidence="1">
    <location>
        <begin position="130"/>
        <end position="149"/>
    </location>
</feature>
<name>A0A3M9MWW5_9BACT</name>
<feature type="transmembrane region" description="Helical" evidence="1">
    <location>
        <begin position="284"/>
        <end position="303"/>
    </location>
</feature>
<keyword evidence="1" id="KW-1133">Transmembrane helix</keyword>
<feature type="transmembrane region" description="Helical" evidence="1">
    <location>
        <begin position="100"/>
        <end position="118"/>
    </location>
</feature>